<accession>A0ABR2T973</accession>
<evidence type="ECO:0000313" key="2">
    <source>
        <dbReference type="Proteomes" id="UP001396334"/>
    </source>
</evidence>
<name>A0ABR2T973_9ROSI</name>
<evidence type="ECO:0000313" key="1">
    <source>
        <dbReference type="EMBL" id="KAK9033974.1"/>
    </source>
</evidence>
<proteinExistence type="predicted"/>
<sequence>MVGVNVSRALRGNINKFKSGVSSQDMLSNVVQYMGCANYKFPKVFKEYTLEHRLNLAALMEPRLSGNSRSLTRLRLMGIHKVYGYYEMTLLSPDKQKCRLIWSKIIASVNCGSCL</sequence>
<gene>
    <name evidence="1" type="ORF">V6N11_050153</name>
</gene>
<dbReference type="EMBL" id="JBBPBN010000007">
    <property type="protein sequence ID" value="KAK9033974.1"/>
    <property type="molecule type" value="Genomic_DNA"/>
</dbReference>
<reference evidence="1 2" key="1">
    <citation type="journal article" date="2024" name="G3 (Bethesda)">
        <title>Genome assembly of Hibiscus sabdariffa L. provides insights into metabolisms of medicinal natural products.</title>
        <authorList>
            <person name="Kim T."/>
        </authorList>
    </citation>
    <scope>NUCLEOTIDE SEQUENCE [LARGE SCALE GENOMIC DNA]</scope>
    <source>
        <strain evidence="1">TK-2024</strain>
        <tissue evidence="1">Old leaves</tissue>
    </source>
</reference>
<organism evidence="1 2">
    <name type="scientific">Hibiscus sabdariffa</name>
    <name type="common">roselle</name>
    <dbReference type="NCBI Taxonomy" id="183260"/>
    <lineage>
        <taxon>Eukaryota</taxon>
        <taxon>Viridiplantae</taxon>
        <taxon>Streptophyta</taxon>
        <taxon>Embryophyta</taxon>
        <taxon>Tracheophyta</taxon>
        <taxon>Spermatophyta</taxon>
        <taxon>Magnoliopsida</taxon>
        <taxon>eudicotyledons</taxon>
        <taxon>Gunneridae</taxon>
        <taxon>Pentapetalae</taxon>
        <taxon>rosids</taxon>
        <taxon>malvids</taxon>
        <taxon>Malvales</taxon>
        <taxon>Malvaceae</taxon>
        <taxon>Malvoideae</taxon>
        <taxon>Hibiscus</taxon>
    </lineage>
</organism>
<comment type="caution">
    <text evidence="1">The sequence shown here is derived from an EMBL/GenBank/DDBJ whole genome shotgun (WGS) entry which is preliminary data.</text>
</comment>
<keyword evidence="2" id="KW-1185">Reference proteome</keyword>
<protein>
    <submittedName>
        <fullName evidence="1">Uncharacterized protein</fullName>
    </submittedName>
</protein>
<dbReference type="Proteomes" id="UP001396334">
    <property type="component" value="Unassembled WGS sequence"/>
</dbReference>